<dbReference type="PRINTS" id="PR00039">
    <property type="entry name" value="HTHLYSR"/>
</dbReference>
<dbReference type="PROSITE" id="PS50931">
    <property type="entry name" value="HTH_LYSR"/>
    <property type="match status" value="1"/>
</dbReference>
<evidence type="ECO:0000259" key="5">
    <source>
        <dbReference type="PROSITE" id="PS50931"/>
    </source>
</evidence>
<evidence type="ECO:0000256" key="1">
    <source>
        <dbReference type="ARBA" id="ARBA00009437"/>
    </source>
</evidence>
<dbReference type="GO" id="GO:0009089">
    <property type="term" value="P:lysine biosynthetic process via diaminopimelate"/>
    <property type="evidence" value="ECO:0007669"/>
    <property type="project" value="TreeGrafter"/>
</dbReference>
<dbReference type="PANTHER" id="PTHR30427">
    <property type="entry name" value="TRANSCRIPTIONAL ACTIVATOR PROTEIN LYSR"/>
    <property type="match status" value="1"/>
</dbReference>
<dbReference type="RefSeq" id="WP_046069906.1">
    <property type="nucleotide sequence ID" value="NZ_CP011117.2"/>
</dbReference>
<accession>A0AAU8TM00</accession>
<evidence type="ECO:0000313" key="7">
    <source>
        <dbReference type="Proteomes" id="UP000033099"/>
    </source>
</evidence>
<dbReference type="InterPro" id="IPR005119">
    <property type="entry name" value="LysR_subst-bd"/>
</dbReference>
<dbReference type="GO" id="GO:0003700">
    <property type="term" value="F:DNA-binding transcription factor activity"/>
    <property type="evidence" value="ECO:0007669"/>
    <property type="project" value="InterPro"/>
</dbReference>
<keyword evidence="2" id="KW-0805">Transcription regulation</keyword>
<keyword evidence="4" id="KW-0804">Transcription</keyword>
<protein>
    <submittedName>
        <fullName evidence="6">Transcriptional regulator, LysR family</fullName>
    </submittedName>
</protein>
<dbReference type="Proteomes" id="UP000033099">
    <property type="component" value="Chromosome"/>
</dbReference>
<evidence type="ECO:0000256" key="4">
    <source>
        <dbReference type="ARBA" id="ARBA00023163"/>
    </source>
</evidence>
<gene>
    <name evidence="6" type="ORF">VO64_2615</name>
</gene>
<dbReference type="InterPro" id="IPR000847">
    <property type="entry name" value="LysR_HTH_N"/>
</dbReference>
<name>A0AAU8TM00_9PSED</name>
<dbReference type="GO" id="GO:0043565">
    <property type="term" value="F:sequence-specific DNA binding"/>
    <property type="evidence" value="ECO:0007669"/>
    <property type="project" value="TreeGrafter"/>
</dbReference>
<dbReference type="Pfam" id="PF00126">
    <property type="entry name" value="HTH_1"/>
    <property type="match status" value="1"/>
</dbReference>
<keyword evidence="3" id="KW-0238">DNA-binding</keyword>
<evidence type="ECO:0000256" key="3">
    <source>
        <dbReference type="ARBA" id="ARBA00023125"/>
    </source>
</evidence>
<proteinExistence type="inferred from homology"/>
<dbReference type="InterPro" id="IPR036390">
    <property type="entry name" value="WH_DNA-bd_sf"/>
</dbReference>
<dbReference type="SUPFAM" id="SSF46785">
    <property type="entry name" value="Winged helix' DNA-binding domain"/>
    <property type="match status" value="1"/>
</dbReference>
<dbReference type="Pfam" id="PF03466">
    <property type="entry name" value="LysR_substrate"/>
    <property type="match status" value="1"/>
</dbReference>
<evidence type="ECO:0000313" key="6">
    <source>
        <dbReference type="EMBL" id="AKA83161.1"/>
    </source>
</evidence>
<sequence>MRLRHIEIFQAIRQTGSVSAAAQLLHVSQPAVTKVLQHAELQLGFPLFLRVRGKLQPTPEALALESEVEKVTTSLQGVQRLAKSLRHTSEQSVRIGAIPALAQSLLPPSILEWKRSYPDMICELSSDHSRELVQQLLMREIDLALTLNFSGHPGLTSQILANGALVALASKAYWPEAESSKPLPLAELANTSLIGLSSADPLAAKLDSYLENIDPPPQISISVQTYSLARAMVESGAGITVIDPFTALGASTTTMCIRTLVPQLPITLYALTRANEPPPHMLADLLHIFGNRARELLERLQNAPFIQST</sequence>
<dbReference type="Gene3D" id="3.40.190.10">
    <property type="entry name" value="Periplasmic binding protein-like II"/>
    <property type="match status" value="2"/>
</dbReference>
<dbReference type="SUPFAM" id="SSF53850">
    <property type="entry name" value="Periplasmic binding protein-like II"/>
    <property type="match status" value="1"/>
</dbReference>
<dbReference type="KEGG" id="pfb:VO64_2615"/>
<dbReference type="PANTHER" id="PTHR30427:SF1">
    <property type="entry name" value="TRANSCRIPTIONAL ACTIVATOR PROTEIN LYSR"/>
    <property type="match status" value="1"/>
</dbReference>
<dbReference type="EMBL" id="CP011117">
    <property type="protein sequence ID" value="AKA83161.1"/>
    <property type="molecule type" value="Genomic_DNA"/>
</dbReference>
<dbReference type="GO" id="GO:0010628">
    <property type="term" value="P:positive regulation of gene expression"/>
    <property type="evidence" value="ECO:0007669"/>
    <property type="project" value="TreeGrafter"/>
</dbReference>
<dbReference type="InterPro" id="IPR036388">
    <property type="entry name" value="WH-like_DNA-bd_sf"/>
</dbReference>
<feature type="domain" description="HTH lysR-type" evidence="5">
    <location>
        <begin position="1"/>
        <end position="58"/>
    </location>
</feature>
<evidence type="ECO:0000256" key="2">
    <source>
        <dbReference type="ARBA" id="ARBA00023015"/>
    </source>
</evidence>
<reference evidence="6 7" key="1">
    <citation type="journal article" date="2015" name="Genome Announc.">
        <title>Complete Genome Sequence of Biocontrol Strain Pseudomonas fluorescens LBUM223.</title>
        <authorList>
            <person name="Roquigny R."/>
            <person name="Arseneault T."/>
            <person name="Gadkar V.J."/>
            <person name="Novinscak A."/>
            <person name="Joly D.L."/>
            <person name="Filion M."/>
        </authorList>
    </citation>
    <scope>NUCLEOTIDE SEQUENCE [LARGE SCALE GENOMIC DNA]</scope>
    <source>
        <strain evidence="6 7">LBUM223</strain>
    </source>
</reference>
<dbReference type="Gene3D" id="1.10.10.10">
    <property type="entry name" value="Winged helix-like DNA-binding domain superfamily/Winged helix DNA-binding domain"/>
    <property type="match status" value="1"/>
</dbReference>
<comment type="similarity">
    <text evidence="1">Belongs to the LysR transcriptional regulatory family.</text>
</comment>
<organism evidence="6 7">
    <name type="scientific">Pseudomonas synxantha</name>
    <dbReference type="NCBI Taxonomy" id="47883"/>
    <lineage>
        <taxon>Bacteria</taxon>
        <taxon>Pseudomonadati</taxon>
        <taxon>Pseudomonadota</taxon>
        <taxon>Gammaproteobacteria</taxon>
        <taxon>Pseudomonadales</taxon>
        <taxon>Pseudomonadaceae</taxon>
        <taxon>Pseudomonas</taxon>
    </lineage>
</organism>
<dbReference type="AlphaFoldDB" id="A0AAU8TM00"/>